<dbReference type="EMBL" id="CAICTM010000435">
    <property type="protein sequence ID" value="CAB9510435.1"/>
    <property type="molecule type" value="Genomic_DNA"/>
</dbReference>
<proteinExistence type="predicted"/>
<protein>
    <submittedName>
        <fullName evidence="1">Uncharacterized protein</fullName>
    </submittedName>
</protein>
<organism evidence="1 2">
    <name type="scientific">Seminavis robusta</name>
    <dbReference type="NCBI Taxonomy" id="568900"/>
    <lineage>
        <taxon>Eukaryota</taxon>
        <taxon>Sar</taxon>
        <taxon>Stramenopiles</taxon>
        <taxon>Ochrophyta</taxon>
        <taxon>Bacillariophyta</taxon>
        <taxon>Bacillariophyceae</taxon>
        <taxon>Bacillariophycidae</taxon>
        <taxon>Naviculales</taxon>
        <taxon>Naviculaceae</taxon>
        <taxon>Seminavis</taxon>
    </lineage>
</organism>
<dbReference type="AlphaFoldDB" id="A0A9N8DY21"/>
<evidence type="ECO:0000313" key="1">
    <source>
        <dbReference type="EMBL" id="CAB9510435.1"/>
    </source>
</evidence>
<reference evidence="1" key="1">
    <citation type="submission" date="2020-06" db="EMBL/GenBank/DDBJ databases">
        <authorList>
            <consortium name="Plant Systems Biology data submission"/>
        </authorList>
    </citation>
    <scope>NUCLEOTIDE SEQUENCE</scope>
    <source>
        <strain evidence="1">D6</strain>
    </source>
</reference>
<name>A0A9N8DY21_9STRA</name>
<sequence length="808" mass="91083">MGVQGAMSLMEEDPRRFGRPWRSNWGDAMITVEGKATDDDKAEEEGEKPVVTQEEPFILLVDGMSLLYHVAVNKQKNYMDSSPSVIKAQVYQFVSQLLEGIPPFSELRIFMDGLAPKTKLSTQIDRLRKQAIRGDVLAKKLQKSDGKQSNAKLMHLLAEWAMVEAVEDLCSTASAITAENGKILGLHRPSRGEAEPFIDDWIAKRIKPGTKVYILADDTDFLVYPNCPGFISFKSLEIQEDNGMTRLSGMQYVREKFLEAYLPTGGAANNDVMPVVAALSGCDYVLSQDSQEGMVRASNNIVKSDIGGLRQKARNNPSRAQRLTAILRFVAYHLERDKENWVEALCKAATSQSDSKRVGDTSMDQDEDNPSSVAAANLMDAFLSVRKTYFRSLTMPQNPAFEKKPSSMEIRRLLEYGILYCRPIIETWEPGSKKSTKKRSHEDALRLHSETQHDALIISPPFTRQIGSWIRQGSIWRMPIFVQARGRLYCLLVQFARKGGAYSFEGGQLRLSPMWTSEHPKVTEYVRTLGGKDGNGESTLKMHETEMDIQSYEYISAGWGDETELLSGNDAVDRACLFCILGNVKQAKPALNPRLRGAGMVLLTTLFLPYNLSMLCILLGTSPEFEGVDLEGSVEDGARTEMNRVFPFISVACHHAIFISSTILSLFGTHSDEQKLSNLTAPADRQGRPTVGLRVSDLLRYKDAIWIWNEIRKGPDLEELQSSESDDAHEMKFSMKFLDETIDSLANQLPETREWAEKVKNWKSRARMLWVIWWDVFNVALHATDSFEDTKVKDMNEWDKYILLLSRS</sequence>
<gene>
    <name evidence="1" type="ORF">SEMRO_436_G142570.1</name>
</gene>
<evidence type="ECO:0000313" key="2">
    <source>
        <dbReference type="Proteomes" id="UP001153069"/>
    </source>
</evidence>
<dbReference type="Proteomes" id="UP001153069">
    <property type="component" value="Unassembled WGS sequence"/>
</dbReference>
<keyword evidence="2" id="KW-1185">Reference proteome</keyword>
<comment type="caution">
    <text evidence="1">The sequence shown here is derived from an EMBL/GenBank/DDBJ whole genome shotgun (WGS) entry which is preliminary data.</text>
</comment>
<accession>A0A9N8DY21</accession>